<reference evidence="5" key="1">
    <citation type="submission" date="2022-11" db="EMBL/GenBank/DDBJ databases">
        <authorList>
            <person name="Petersen C."/>
        </authorList>
    </citation>
    <scope>NUCLEOTIDE SEQUENCE</scope>
    <source>
        <strain evidence="5">IBT 19713</strain>
    </source>
</reference>
<dbReference type="Proteomes" id="UP001150941">
    <property type="component" value="Unassembled WGS sequence"/>
</dbReference>
<organism evidence="5 6">
    <name type="scientific">Penicillium chermesinum</name>
    <dbReference type="NCBI Taxonomy" id="63820"/>
    <lineage>
        <taxon>Eukaryota</taxon>
        <taxon>Fungi</taxon>
        <taxon>Dikarya</taxon>
        <taxon>Ascomycota</taxon>
        <taxon>Pezizomycotina</taxon>
        <taxon>Eurotiomycetes</taxon>
        <taxon>Eurotiomycetidae</taxon>
        <taxon>Eurotiales</taxon>
        <taxon>Aspergillaceae</taxon>
        <taxon>Penicillium</taxon>
    </lineage>
</organism>
<feature type="signal peptide" evidence="3">
    <location>
        <begin position="1"/>
        <end position="18"/>
    </location>
</feature>
<reference evidence="5" key="2">
    <citation type="journal article" date="2023" name="IMA Fungus">
        <title>Comparative genomic study of the Penicillium genus elucidates a diverse pangenome and 15 lateral gene transfer events.</title>
        <authorList>
            <person name="Petersen C."/>
            <person name="Sorensen T."/>
            <person name="Nielsen M.R."/>
            <person name="Sondergaard T.E."/>
            <person name="Sorensen J.L."/>
            <person name="Fitzpatrick D.A."/>
            <person name="Frisvad J.C."/>
            <person name="Nielsen K.L."/>
        </authorList>
    </citation>
    <scope>NUCLEOTIDE SEQUENCE</scope>
    <source>
        <strain evidence="5">IBT 19713</strain>
    </source>
</reference>
<accession>A0A9W9PH29</accession>
<gene>
    <name evidence="5" type="ORF">N7468_001691</name>
</gene>
<proteinExistence type="inferred from homology"/>
<feature type="domain" description="Carboxylesterase type B" evidence="4">
    <location>
        <begin position="26"/>
        <end position="348"/>
    </location>
</feature>
<dbReference type="GeneID" id="83198291"/>
<evidence type="ECO:0000256" key="2">
    <source>
        <dbReference type="ARBA" id="ARBA00022801"/>
    </source>
</evidence>
<dbReference type="GO" id="GO:0072330">
    <property type="term" value="P:monocarboxylic acid biosynthetic process"/>
    <property type="evidence" value="ECO:0007669"/>
    <property type="project" value="UniProtKB-ARBA"/>
</dbReference>
<evidence type="ECO:0000313" key="6">
    <source>
        <dbReference type="Proteomes" id="UP001150941"/>
    </source>
</evidence>
<dbReference type="PANTHER" id="PTHR11559">
    <property type="entry name" value="CARBOXYLESTERASE"/>
    <property type="match status" value="1"/>
</dbReference>
<dbReference type="OrthoDB" id="408631at2759"/>
<dbReference type="Pfam" id="PF00135">
    <property type="entry name" value="COesterase"/>
    <property type="match status" value="1"/>
</dbReference>
<dbReference type="InterPro" id="IPR019826">
    <property type="entry name" value="Carboxylesterase_B_AS"/>
</dbReference>
<dbReference type="GO" id="GO:0017000">
    <property type="term" value="P:antibiotic biosynthetic process"/>
    <property type="evidence" value="ECO:0007669"/>
    <property type="project" value="UniProtKB-ARBA"/>
</dbReference>
<dbReference type="PROSITE" id="PS00122">
    <property type="entry name" value="CARBOXYLESTERASE_B_1"/>
    <property type="match status" value="1"/>
</dbReference>
<dbReference type="InterPro" id="IPR029058">
    <property type="entry name" value="AB_hydrolase_fold"/>
</dbReference>
<evidence type="ECO:0000256" key="3">
    <source>
        <dbReference type="RuleBase" id="RU361235"/>
    </source>
</evidence>
<keyword evidence="2 3" id="KW-0378">Hydrolase</keyword>
<name>A0A9W9PH29_9EURO</name>
<comment type="caution">
    <text evidence="5">The sequence shown here is derived from an EMBL/GenBank/DDBJ whole genome shotgun (WGS) entry which is preliminary data.</text>
</comment>
<evidence type="ECO:0000313" key="5">
    <source>
        <dbReference type="EMBL" id="KAJ5246708.1"/>
    </source>
</evidence>
<comment type="similarity">
    <text evidence="1 3">Belongs to the type-B carboxylesterase/lipase family.</text>
</comment>
<keyword evidence="6" id="KW-1185">Reference proteome</keyword>
<dbReference type="AlphaFoldDB" id="A0A9W9PH29"/>
<keyword evidence="3" id="KW-0732">Signal</keyword>
<dbReference type="InterPro" id="IPR002018">
    <property type="entry name" value="CarbesteraseB"/>
</dbReference>
<sequence>MQFLVSLLWLASVGRASSKATSDSALTVKTNTGIFTGVQNSYHATVREFRNIPYAQSPVGKFRFLPPETLPHSDEHIYSTRFPPSCPQFEGTSPSFWNTYGTYFLPQNGNQNHSNGQSLQTGSEDCLRLAIWTPYHVAKGSKLPVIVWLPGGGFTSGGVDVICQKPQSWVSRTQGHIVVSVNYRVGIFGFPNAAGSDSPNVGLLDQRKALEWVHENIEAFGGDPEAITLWGQSAGAISTDYHNYAYWDNPIVRSSFSQSGTALKGTATEDYSHTNFTFVAKSLGCDFPNNPKAELQCFQNVPATQITNFIGTTNETISFNPIIDEKLVFSNYTARAAEGKLANIPSIYSDVANNDATLAPWPSSNVTVGPWEPAIVAGTLSGWVCATANTSNMRHAANRLTYRYQYAGRWSHVEPFPWLGAYHSSDNPMIYGTYWLNTTNATTGPTEAEAQTSETMQDMIFAFLKDPVKGPPALGWLPYTYGSNVLRFGADGVPVQNVSGYEIDGPCYGNGTYNPYP</sequence>
<evidence type="ECO:0000256" key="1">
    <source>
        <dbReference type="ARBA" id="ARBA00005964"/>
    </source>
</evidence>
<dbReference type="Gene3D" id="3.40.50.1820">
    <property type="entry name" value="alpha/beta hydrolase"/>
    <property type="match status" value="2"/>
</dbReference>
<protein>
    <recommendedName>
        <fullName evidence="3">Carboxylic ester hydrolase</fullName>
        <ecNumber evidence="3">3.1.1.-</ecNumber>
    </recommendedName>
</protein>
<dbReference type="EMBL" id="JAPQKS010000002">
    <property type="protein sequence ID" value="KAJ5246708.1"/>
    <property type="molecule type" value="Genomic_DNA"/>
</dbReference>
<feature type="chain" id="PRO_5041020030" description="Carboxylic ester hydrolase" evidence="3">
    <location>
        <begin position="19"/>
        <end position="517"/>
    </location>
</feature>
<dbReference type="SUPFAM" id="SSF53474">
    <property type="entry name" value="alpha/beta-Hydrolases"/>
    <property type="match status" value="1"/>
</dbReference>
<dbReference type="EC" id="3.1.1.-" evidence="3"/>
<evidence type="ECO:0000259" key="4">
    <source>
        <dbReference type="Pfam" id="PF00135"/>
    </source>
</evidence>
<dbReference type="GO" id="GO:0016787">
    <property type="term" value="F:hydrolase activity"/>
    <property type="evidence" value="ECO:0007669"/>
    <property type="project" value="UniProtKB-KW"/>
</dbReference>
<dbReference type="RefSeq" id="XP_058334129.1">
    <property type="nucleotide sequence ID" value="XM_058470988.1"/>
</dbReference>
<dbReference type="InterPro" id="IPR050309">
    <property type="entry name" value="Type-B_Carboxylest/Lipase"/>
</dbReference>